<dbReference type="GO" id="GO:0030968">
    <property type="term" value="P:endoplasmic reticulum unfolded protein response"/>
    <property type="evidence" value="ECO:0007669"/>
    <property type="project" value="TreeGrafter"/>
</dbReference>
<evidence type="ECO:0000256" key="5">
    <source>
        <dbReference type="ARBA" id="ARBA00023186"/>
    </source>
</evidence>
<evidence type="ECO:0000256" key="1">
    <source>
        <dbReference type="ARBA" id="ARBA00004319"/>
    </source>
</evidence>
<evidence type="ECO:0000256" key="3">
    <source>
        <dbReference type="ARBA" id="ARBA00022741"/>
    </source>
</evidence>
<reference evidence="8 9" key="1">
    <citation type="journal article" date="2011" name="Proc. Natl. Acad. Sci. U.S.A.">
        <title>Evolutionary erosion of yeast sex chromosomes by mating-type switching accidents.</title>
        <authorList>
            <person name="Gordon J.L."/>
            <person name="Armisen D."/>
            <person name="Proux-Wera E."/>
            <person name="Oheigeartaigh S.S."/>
            <person name="Byrne K.P."/>
            <person name="Wolfe K.H."/>
        </authorList>
    </citation>
    <scope>NUCLEOTIDE SEQUENCE [LARGE SCALE GENOMIC DNA]</scope>
    <source>
        <strain evidence="9">ATCC 22294 / BCRC 22015 / CBS 2517 / CECT 1963 / NBRC 1671 / NRRL Y-8276</strain>
    </source>
</reference>
<dbReference type="eggNOG" id="KOG0104">
    <property type="taxonomic scope" value="Eukaryota"/>
</dbReference>
<gene>
    <name evidence="8" type="primary">KAFR0C04080</name>
    <name evidence="8" type="ORF">KAFR_0C04080</name>
</gene>
<dbReference type="Gene3D" id="3.30.30.30">
    <property type="match status" value="1"/>
</dbReference>
<dbReference type="EMBL" id="HE650823">
    <property type="protein sequence ID" value="CCF57399.1"/>
    <property type="molecule type" value="Genomic_DNA"/>
</dbReference>
<sequence>MSSFTRRIKIISVILLCISSVFAAVLGIDYGQQNIKAMVVSPQAPLEMVLTPESKRKDISGLAIKSLGDNGDIERFYGSAVGSISTRFPQYSLLHLRPLLGKTIDDTEVIDLYLKEHPGVNITKTSRNSLAIDVDGVEYPIEELVAMNIQELASRANALLKEKDSKTRDFVEQFTISIPEYYNQNQRNALLDVGTLLENSEGTFLINDGISVAINYALNIRDFEPGLSHYYVIYDMGSGSTKATLIRIEQPLNETKPLQIEVGGYGYDSNLGGTIITLEVADMIEDTLLEKYPKINRKDLQSDLRAKAKIIQAAEKAKLVLTVNAESSVSIESVIADLDFRSVVTKEELEKRLSRFSSNIVNPLNQALDDQFWDEDITISQLNGILLTGGSTRVPYVQQTLLDIVDEDKLLKSVNADESTVNGVTVRGIKLFEAFKTKPLNVTERSFYAYSVSVDGSSDRECVFNAGDVFPATSSMFVPVEDNEDGLSLALYENDEIINELAIDELKTFDAKDCPYGFAYNVTFQLTPMRTFIVDSVQGLCLQIEKEMEGASEVVTNNTKLNTIAYPSYSESNPTITALTSKERLVYANRLKELNLQDKKRFQLQEAKNLLEGTLYDTRNFITEEEVVTNGPATQLSTLSNLVEKYLEWLEDEADDASKSDINKRRKEIISLRDKIEVYLSAVGEPLDMEQFEGLLKNATVLSEKYVKENDTLEDAFAQLEEKIPSTILDVRKEYENIQLPSSMSKTIADWEGTLNMLNDAIASIQKLVGSSSFEKLDREELYEMKRGFESIIQIAEEKLTARMSAHEYRVREVNSLHQKKLRAQRRKAEKEKKSLEEAGKKSSTGESISEMDGVHMTSSSSSESITSSITTETGILHDEL</sequence>
<keyword evidence="4" id="KW-0067">ATP-binding</keyword>
<dbReference type="GO" id="GO:0140662">
    <property type="term" value="F:ATP-dependent protein folding chaperone"/>
    <property type="evidence" value="ECO:0007669"/>
    <property type="project" value="InterPro"/>
</dbReference>
<dbReference type="OrthoDB" id="10262720at2759"/>
<dbReference type="RefSeq" id="XP_003956534.1">
    <property type="nucleotide sequence ID" value="XM_003956485.1"/>
</dbReference>
<evidence type="ECO:0000256" key="6">
    <source>
        <dbReference type="SAM" id="MobiDB-lite"/>
    </source>
</evidence>
<dbReference type="PROSITE" id="PS01036">
    <property type="entry name" value="HSP70_3"/>
    <property type="match status" value="1"/>
</dbReference>
<dbReference type="GO" id="GO:0005788">
    <property type="term" value="C:endoplasmic reticulum lumen"/>
    <property type="evidence" value="ECO:0007669"/>
    <property type="project" value="UniProtKB-SubCell"/>
</dbReference>
<protein>
    <recommendedName>
        <fullName evidence="10">Actin-like ATPase domain-containing protein</fullName>
    </recommendedName>
</protein>
<dbReference type="PROSITE" id="PS00329">
    <property type="entry name" value="HSP70_2"/>
    <property type="match status" value="1"/>
</dbReference>
<keyword evidence="5" id="KW-0143">Chaperone</keyword>
<keyword evidence="3" id="KW-0547">Nucleotide-binding</keyword>
<evidence type="ECO:0000256" key="4">
    <source>
        <dbReference type="ARBA" id="ARBA00022840"/>
    </source>
</evidence>
<feature type="compositionally biased region" description="Low complexity" evidence="6">
    <location>
        <begin position="858"/>
        <end position="874"/>
    </location>
</feature>
<dbReference type="Gene3D" id="3.90.640.10">
    <property type="entry name" value="Actin, Chain A, domain 4"/>
    <property type="match status" value="1"/>
</dbReference>
<feature type="region of interest" description="Disordered" evidence="6">
    <location>
        <begin position="820"/>
        <end position="881"/>
    </location>
</feature>
<evidence type="ECO:0008006" key="10">
    <source>
        <dbReference type="Google" id="ProtNLM"/>
    </source>
</evidence>
<evidence type="ECO:0000313" key="9">
    <source>
        <dbReference type="Proteomes" id="UP000005220"/>
    </source>
</evidence>
<feature type="signal peptide" evidence="7">
    <location>
        <begin position="1"/>
        <end position="23"/>
    </location>
</feature>
<dbReference type="FunCoup" id="H2ASP9">
    <property type="interactions" value="254"/>
</dbReference>
<dbReference type="InterPro" id="IPR013126">
    <property type="entry name" value="Hsp_70_fam"/>
</dbReference>
<dbReference type="SUPFAM" id="SSF100934">
    <property type="entry name" value="Heat shock protein 70kD (HSP70), C-terminal subdomain"/>
    <property type="match status" value="1"/>
</dbReference>
<dbReference type="PANTHER" id="PTHR45639">
    <property type="entry name" value="HSC70CB, ISOFORM G-RELATED"/>
    <property type="match status" value="1"/>
</dbReference>
<dbReference type="GO" id="GO:0051082">
    <property type="term" value="F:unfolded protein binding"/>
    <property type="evidence" value="ECO:0007669"/>
    <property type="project" value="EnsemblFungi"/>
</dbReference>
<accession>H2ASP9</accession>
<dbReference type="GO" id="GO:0031204">
    <property type="term" value="P:post-translational protein targeting to membrane, translocation"/>
    <property type="evidence" value="ECO:0007669"/>
    <property type="project" value="EnsemblFungi"/>
</dbReference>
<dbReference type="Gene3D" id="1.20.1270.10">
    <property type="match status" value="1"/>
</dbReference>
<dbReference type="PANTHER" id="PTHR45639:SF3">
    <property type="entry name" value="HYPOXIA UP-REGULATED PROTEIN 1"/>
    <property type="match status" value="1"/>
</dbReference>
<dbReference type="GeneID" id="13885318"/>
<dbReference type="InterPro" id="IPR018181">
    <property type="entry name" value="Heat_shock_70_CS"/>
</dbReference>
<dbReference type="InterPro" id="IPR029048">
    <property type="entry name" value="HSP70_C_sf"/>
</dbReference>
<feature type="compositionally biased region" description="Basic and acidic residues" evidence="6">
    <location>
        <begin position="827"/>
        <end position="841"/>
    </location>
</feature>
<evidence type="ECO:0000313" key="8">
    <source>
        <dbReference type="EMBL" id="CCF57399.1"/>
    </source>
</evidence>
<dbReference type="GO" id="GO:0034663">
    <property type="term" value="C:endoplasmic reticulum chaperone complex"/>
    <property type="evidence" value="ECO:0007669"/>
    <property type="project" value="TreeGrafter"/>
</dbReference>
<dbReference type="AlphaFoldDB" id="H2ASP9"/>
<evidence type="ECO:0000256" key="2">
    <source>
        <dbReference type="ARBA" id="ARBA00022729"/>
    </source>
</evidence>
<dbReference type="Pfam" id="PF00012">
    <property type="entry name" value="HSP70"/>
    <property type="match status" value="1"/>
</dbReference>
<dbReference type="HOGENOM" id="CLU_005965_5_0_1"/>
<organism evidence="8 9">
    <name type="scientific">Kazachstania africana (strain ATCC 22294 / BCRC 22015 / CBS 2517 / CECT 1963 / NBRC 1671 / NRRL Y-8276)</name>
    <name type="common">Yeast</name>
    <name type="synonym">Kluyveromyces africanus</name>
    <dbReference type="NCBI Taxonomy" id="1071382"/>
    <lineage>
        <taxon>Eukaryota</taxon>
        <taxon>Fungi</taxon>
        <taxon>Dikarya</taxon>
        <taxon>Ascomycota</taxon>
        <taxon>Saccharomycotina</taxon>
        <taxon>Saccharomycetes</taxon>
        <taxon>Saccharomycetales</taxon>
        <taxon>Saccharomycetaceae</taxon>
        <taxon>Kazachstania</taxon>
    </lineage>
</organism>
<evidence type="ECO:0000256" key="7">
    <source>
        <dbReference type="SAM" id="SignalP"/>
    </source>
</evidence>
<proteinExistence type="predicted"/>
<dbReference type="SUPFAM" id="SSF53067">
    <property type="entry name" value="Actin-like ATPase domain"/>
    <property type="match status" value="2"/>
</dbReference>
<comment type="subcellular location">
    <subcellularLocation>
        <location evidence="1">Endoplasmic reticulum lumen</location>
    </subcellularLocation>
</comment>
<dbReference type="GO" id="GO:0005524">
    <property type="term" value="F:ATP binding"/>
    <property type="evidence" value="ECO:0007669"/>
    <property type="project" value="UniProtKB-KW"/>
</dbReference>
<dbReference type="Gene3D" id="3.30.420.40">
    <property type="match status" value="2"/>
</dbReference>
<dbReference type="GO" id="GO:0000774">
    <property type="term" value="F:adenyl-nucleotide exchange factor activity"/>
    <property type="evidence" value="ECO:0007669"/>
    <property type="project" value="EnsemblFungi"/>
</dbReference>
<dbReference type="CDD" id="cd10230">
    <property type="entry name" value="ASKHA_NBD_HSP70_HYOU1"/>
    <property type="match status" value="1"/>
</dbReference>
<dbReference type="PRINTS" id="PR00301">
    <property type="entry name" value="HEATSHOCK70"/>
</dbReference>
<keyword evidence="9" id="KW-1185">Reference proteome</keyword>
<keyword evidence="2 7" id="KW-0732">Signal</keyword>
<name>H2ASP9_KAZAF</name>
<dbReference type="Proteomes" id="UP000005220">
    <property type="component" value="Chromosome 3"/>
</dbReference>
<dbReference type="InterPro" id="IPR043129">
    <property type="entry name" value="ATPase_NBD"/>
</dbReference>
<dbReference type="KEGG" id="kaf:KAFR_0C04080"/>
<dbReference type="InParanoid" id="H2ASP9"/>
<dbReference type="STRING" id="1071382.H2ASP9"/>
<feature type="chain" id="PRO_5003559633" description="Actin-like ATPase domain-containing protein" evidence="7">
    <location>
        <begin position="24"/>
        <end position="881"/>
    </location>
</feature>